<organism evidence="9 10">
    <name type="scientific">Adhaeretor mobilis</name>
    <dbReference type="NCBI Taxonomy" id="1930276"/>
    <lineage>
        <taxon>Bacteria</taxon>
        <taxon>Pseudomonadati</taxon>
        <taxon>Planctomycetota</taxon>
        <taxon>Planctomycetia</taxon>
        <taxon>Pirellulales</taxon>
        <taxon>Lacipirellulaceae</taxon>
        <taxon>Adhaeretor</taxon>
    </lineage>
</organism>
<evidence type="ECO:0000256" key="3">
    <source>
        <dbReference type="ARBA" id="ARBA00007161"/>
    </source>
</evidence>
<evidence type="ECO:0000256" key="5">
    <source>
        <dbReference type="ARBA" id="ARBA00023136"/>
    </source>
</evidence>
<evidence type="ECO:0000256" key="1">
    <source>
        <dbReference type="ARBA" id="ARBA00004167"/>
    </source>
</evidence>
<evidence type="ECO:0000256" key="6">
    <source>
        <dbReference type="SAM" id="MobiDB-lite"/>
    </source>
</evidence>
<comment type="subcellular location">
    <subcellularLocation>
        <location evidence="2">Cell membrane</location>
    </subcellularLocation>
    <subcellularLocation>
        <location evidence="1">Membrane</location>
        <topology evidence="1">Single-pass membrane protein</topology>
    </subcellularLocation>
</comment>
<dbReference type="AlphaFoldDB" id="A0A517MSN5"/>
<dbReference type="PANTHER" id="PTHR13806">
    <property type="entry name" value="FLOTILLIN-RELATED"/>
    <property type="match status" value="1"/>
</dbReference>
<evidence type="ECO:0000256" key="4">
    <source>
        <dbReference type="ARBA" id="ARBA00022475"/>
    </source>
</evidence>
<gene>
    <name evidence="9" type="primary">yqiK</name>
    <name evidence="9" type="ORF">HG15A2_10740</name>
</gene>
<dbReference type="RefSeq" id="WP_246117887.1">
    <property type="nucleotide sequence ID" value="NZ_CP036263.1"/>
</dbReference>
<keyword evidence="5 7" id="KW-0472">Membrane</keyword>
<evidence type="ECO:0000256" key="7">
    <source>
        <dbReference type="SAM" id="Phobius"/>
    </source>
</evidence>
<dbReference type="SMART" id="SM00244">
    <property type="entry name" value="PHB"/>
    <property type="match status" value="1"/>
</dbReference>
<comment type="similarity">
    <text evidence="3">Belongs to the band 7/mec-2 family. Flotillin subfamily.</text>
</comment>
<dbReference type="KEGG" id="amob:HG15A2_10740"/>
<dbReference type="SUPFAM" id="SSF117892">
    <property type="entry name" value="Band 7/SPFH domain"/>
    <property type="match status" value="1"/>
</dbReference>
<dbReference type="GO" id="GO:0005886">
    <property type="term" value="C:plasma membrane"/>
    <property type="evidence" value="ECO:0007669"/>
    <property type="project" value="UniProtKB-SubCell"/>
</dbReference>
<dbReference type="InterPro" id="IPR036013">
    <property type="entry name" value="Band_7/SPFH_dom_sf"/>
</dbReference>
<keyword evidence="10" id="KW-1185">Reference proteome</keyword>
<keyword evidence="7" id="KW-1133">Transmembrane helix</keyword>
<dbReference type="InterPro" id="IPR001107">
    <property type="entry name" value="Band_7"/>
</dbReference>
<proteinExistence type="inferred from homology"/>
<dbReference type="CDD" id="cd03399">
    <property type="entry name" value="SPFH_flotillin"/>
    <property type="match status" value="1"/>
</dbReference>
<feature type="region of interest" description="Disordered" evidence="6">
    <location>
        <begin position="519"/>
        <end position="554"/>
    </location>
</feature>
<keyword evidence="7" id="KW-0812">Transmembrane</keyword>
<keyword evidence="4" id="KW-1003">Cell membrane</keyword>
<name>A0A517MSN5_9BACT</name>
<dbReference type="Pfam" id="PF01145">
    <property type="entry name" value="Band_7"/>
    <property type="match status" value="1"/>
</dbReference>
<evidence type="ECO:0000259" key="8">
    <source>
        <dbReference type="SMART" id="SM00244"/>
    </source>
</evidence>
<sequence length="554" mass="60126">MNLPIQMNSLLLADFFGIPTPVLVVGIIVATAILLLSFVILLVKNYKRCSSNQVLVIFGKTTKGQAAKTVHGGAAFIWPLIQDYRYLSLEPIQIEIPLRGALSIENIRVNVPSVFTVAIGTQPDVMTNAAIRLLDLSTQEIRQQAEEIIFGQLRQVVASMGIEDINRDRDAFLQHIQSSVEVELTKIGLVLINVNITDITDESGYIDAIGQKAASQAIQQARGDVADQERMGEIRVAEAERERVVEVANATRTREIGTRLASREQAVRIAELEKEQIVGEQQAAFQREMQVKEAEQAMRISVADANAKAVDGENIAEARIAASQATLLVERAEAYEKGEARKREAEASVIEIQNRAMAKAALADAERIEAEQRAKVEAPAKALRAKILVDAEAEAGKRQLEAEGQAKAIYAKLEAEARGQYEILAKKGEGLKQIVEACGGAKEAFQLMMLEHLDSLAESSAKAISNIKFDKVVVWENGGKDGRSNTGDFLNKMAGTLPPMMQVMKDIGGIEIPESLAKLAGEESPATSDRVLKADSNGSPASEVPGSENPVQEV</sequence>
<dbReference type="EMBL" id="CP036263">
    <property type="protein sequence ID" value="QDS97807.1"/>
    <property type="molecule type" value="Genomic_DNA"/>
</dbReference>
<dbReference type="Gene3D" id="3.30.479.30">
    <property type="entry name" value="Band 7 domain"/>
    <property type="match status" value="1"/>
</dbReference>
<dbReference type="PANTHER" id="PTHR13806:SF31">
    <property type="entry name" value="FLOTILLIN-LIKE PROTEIN 1-RELATED"/>
    <property type="match status" value="1"/>
</dbReference>
<accession>A0A517MSN5</accession>
<dbReference type="InterPro" id="IPR027705">
    <property type="entry name" value="Flotillin_fam"/>
</dbReference>
<evidence type="ECO:0000256" key="2">
    <source>
        <dbReference type="ARBA" id="ARBA00004236"/>
    </source>
</evidence>
<reference evidence="9 10" key="1">
    <citation type="submission" date="2019-02" db="EMBL/GenBank/DDBJ databases">
        <title>Deep-cultivation of Planctomycetes and their phenomic and genomic characterization uncovers novel biology.</title>
        <authorList>
            <person name="Wiegand S."/>
            <person name="Jogler M."/>
            <person name="Boedeker C."/>
            <person name="Pinto D."/>
            <person name="Vollmers J."/>
            <person name="Rivas-Marin E."/>
            <person name="Kohn T."/>
            <person name="Peeters S.H."/>
            <person name="Heuer A."/>
            <person name="Rast P."/>
            <person name="Oberbeckmann S."/>
            <person name="Bunk B."/>
            <person name="Jeske O."/>
            <person name="Meyerdierks A."/>
            <person name="Storesund J.E."/>
            <person name="Kallscheuer N."/>
            <person name="Luecker S."/>
            <person name="Lage O.M."/>
            <person name="Pohl T."/>
            <person name="Merkel B.J."/>
            <person name="Hornburger P."/>
            <person name="Mueller R.-W."/>
            <person name="Bruemmer F."/>
            <person name="Labrenz M."/>
            <person name="Spormann A.M."/>
            <person name="Op den Camp H."/>
            <person name="Overmann J."/>
            <person name="Amann R."/>
            <person name="Jetten M.S.M."/>
            <person name="Mascher T."/>
            <person name="Medema M.H."/>
            <person name="Devos D.P."/>
            <person name="Kaster A.-K."/>
            <person name="Ovreas L."/>
            <person name="Rohde M."/>
            <person name="Galperin M.Y."/>
            <person name="Jogler C."/>
        </authorList>
    </citation>
    <scope>NUCLEOTIDE SEQUENCE [LARGE SCALE GENOMIC DNA]</scope>
    <source>
        <strain evidence="9 10">HG15A2</strain>
    </source>
</reference>
<protein>
    <submittedName>
        <fullName evidence="9">Inner membrane protein YqiK</fullName>
    </submittedName>
</protein>
<evidence type="ECO:0000313" key="9">
    <source>
        <dbReference type="EMBL" id="QDS97807.1"/>
    </source>
</evidence>
<evidence type="ECO:0000313" key="10">
    <source>
        <dbReference type="Proteomes" id="UP000319852"/>
    </source>
</evidence>
<feature type="domain" description="Band 7" evidence="8">
    <location>
        <begin position="44"/>
        <end position="213"/>
    </location>
</feature>
<dbReference type="Proteomes" id="UP000319852">
    <property type="component" value="Chromosome"/>
</dbReference>
<feature type="transmembrane region" description="Helical" evidence="7">
    <location>
        <begin position="20"/>
        <end position="43"/>
    </location>
</feature>